<organism evidence="1 2">
    <name type="scientific">Rhodopirellula maiorica SM1</name>
    <dbReference type="NCBI Taxonomy" id="1265738"/>
    <lineage>
        <taxon>Bacteria</taxon>
        <taxon>Pseudomonadati</taxon>
        <taxon>Planctomycetota</taxon>
        <taxon>Planctomycetia</taxon>
        <taxon>Pirellulales</taxon>
        <taxon>Pirellulaceae</taxon>
        <taxon>Novipirellula</taxon>
    </lineage>
</organism>
<dbReference type="EMBL" id="ANOG01000568">
    <property type="protein sequence ID" value="EMI19129.1"/>
    <property type="molecule type" value="Genomic_DNA"/>
</dbReference>
<gene>
    <name evidence="1" type="ORF">RMSM_03942</name>
</gene>
<comment type="caution">
    <text evidence="1">The sequence shown here is derived from an EMBL/GenBank/DDBJ whole genome shotgun (WGS) entry which is preliminary data.</text>
</comment>
<evidence type="ECO:0000313" key="1">
    <source>
        <dbReference type="EMBL" id="EMI19129.1"/>
    </source>
</evidence>
<dbReference type="PATRIC" id="fig|1265738.3.peg.3943"/>
<name>M5RYX4_9BACT</name>
<keyword evidence="2" id="KW-1185">Reference proteome</keyword>
<reference evidence="1 2" key="1">
    <citation type="journal article" date="2013" name="Mar. Genomics">
        <title>Expression of sulfatases in Rhodopirellula baltica and the diversity of sulfatases in the genus Rhodopirellula.</title>
        <authorList>
            <person name="Wegner C.E."/>
            <person name="Richter-Heitmann T."/>
            <person name="Klindworth A."/>
            <person name="Klockow C."/>
            <person name="Richter M."/>
            <person name="Achstetter T."/>
            <person name="Glockner F.O."/>
            <person name="Harder J."/>
        </authorList>
    </citation>
    <scope>NUCLEOTIDE SEQUENCE [LARGE SCALE GENOMIC DNA]</scope>
    <source>
        <strain evidence="1 2">SM1</strain>
    </source>
</reference>
<sequence>MLEEGPTQGLLGISSRMKFTCGKKINSANNADAFDGCHKPTRNQSPMSTLKRMLQRKILQVPLGR</sequence>
<evidence type="ECO:0000313" key="2">
    <source>
        <dbReference type="Proteomes" id="UP000011991"/>
    </source>
</evidence>
<accession>M5RYX4</accession>
<proteinExistence type="predicted"/>
<dbReference type="AlphaFoldDB" id="M5RYX4"/>
<dbReference type="Proteomes" id="UP000011991">
    <property type="component" value="Unassembled WGS sequence"/>
</dbReference>
<protein>
    <submittedName>
        <fullName evidence="1">Uncharacterized protein</fullName>
    </submittedName>
</protein>